<dbReference type="PROSITE" id="PS51318">
    <property type="entry name" value="TAT"/>
    <property type="match status" value="1"/>
</dbReference>
<organism evidence="1 2">
    <name type="scientific">Tritonibacter multivorans</name>
    <dbReference type="NCBI Taxonomy" id="928856"/>
    <lineage>
        <taxon>Bacteria</taxon>
        <taxon>Pseudomonadati</taxon>
        <taxon>Pseudomonadota</taxon>
        <taxon>Alphaproteobacteria</taxon>
        <taxon>Rhodobacterales</taxon>
        <taxon>Paracoccaceae</taxon>
        <taxon>Tritonibacter</taxon>
    </lineage>
</organism>
<dbReference type="GO" id="GO:0019867">
    <property type="term" value="C:outer membrane"/>
    <property type="evidence" value="ECO:0007669"/>
    <property type="project" value="InterPro"/>
</dbReference>
<dbReference type="OrthoDB" id="7629596at2"/>
<dbReference type="Proteomes" id="UP000052022">
    <property type="component" value="Unassembled WGS sequence"/>
</dbReference>
<protein>
    <recommendedName>
        <fullName evidence="3">LPS-assembly lipoprotein</fullName>
    </recommendedName>
</protein>
<proteinExistence type="predicted"/>
<dbReference type="InterPro" id="IPR006311">
    <property type="entry name" value="TAT_signal"/>
</dbReference>
<dbReference type="Gene3D" id="3.30.160.150">
    <property type="entry name" value="Lipoprotein like domain"/>
    <property type="match status" value="1"/>
</dbReference>
<dbReference type="STRING" id="928856.SAMN04488049_101369"/>
<keyword evidence="2" id="KW-1185">Reference proteome</keyword>
<sequence>MSLLNRRNILTTGGALLASASLTACGFSPVYAPGGTGDRLQGRIAFQAPETINAPRDEDAYYLIRNLETRMGRSTDADYDLTVSLDTREEGQAITADREITRYSLIGQARYALLRRSDGLVVTSGRVESFSGYSASGSTIQTLSSENDAHERLMQILADQIVAKLLATDLGTS</sequence>
<gene>
    <name evidence="1" type="ORF">TRM7557_02349</name>
</gene>
<evidence type="ECO:0000313" key="2">
    <source>
        <dbReference type="Proteomes" id="UP000052022"/>
    </source>
</evidence>
<name>A0A0N7M033_9RHOB</name>
<dbReference type="PROSITE" id="PS51257">
    <property type="entry name" value="PROKAR_LIPOPROTEIN"/>
    <property type="match status" value="1"/>
</dbReference>
<evidence type="ECO:0008006" key="3">
    <source>
        <dbReference type="Google" id="ProtNLM"/>
    </source>
</evidence>
<dbReference type="Pfam" id="PF04390">
    <property type="entry name" value="LptE"/>
    <property type="match status" value="1"/>
</dbReference>
<reference evidence="1 2" key="1">
    <citation type="submission" date="2015-09" db="EMBL/GenBank/DDBJ databases">
        <authorList>
            <consortium name="Swine Surveillance"/>
        </authorList>
    </citation>
    <scope>NUCLEOTIDE SEQUENCE [LARGE SCALE GENOMIC DNA]</scope>
    <source>
        <strain evidence="1 2">CECT 7557</strain>
    </source>
</reference>
<evidence type="ECO:0000313" key="1">
    <source>
        <dbReference type="EMBL" id="CUH79345.1"/>
    </source>
</evidence>
<dbReference type="GO" id="GO:0043165">
    <property type="term" value="P:Gram-negative-bacterium-type cell outer membrane assembly"/>
    <property type="evidence" value="ECO:0007669"/>
    <property type="project" value="InterPro"/>
</dbReference>
<dbReference type="RefSeq" id="WP_058290388.1">
    <property type="nucleotide sequence ID" value="NZ_CYSD01000037.1"/>
</dbReference>
<accession>A0A0N7M033</accession>
<dbReference type="AlphaFoldDB" id="A0A0N7M033"/>
<dbReference type="EMBL" id="CYSD01000037">
    <property type="protein sequence ID" value="CUH79345.1"/>
    <property type="molecule type" value="Genomic_DNA"/>
</dbReference>
<dbReference type="InterPro" id="IPR007485">
    <property type="entry name" value="LPS_assembly_LptE"/>
</dbReference>